<accession>A0A914DRJ1</accession>
<keyword evidence="14" id="KW-1185">Reference proteome</keyword>
<dbReference type="GO" id="GO:0005737">
    <property type="term" value="C:cytoplasm"/>
    <property type="evidence" value="ECO:0007669"/>
    <property type="project" value="UniProtKB-ARBA"/>
</dbReference>
<evidence type="ECO:0000256" key="5">
    <source>
        <dbReference type="ARBA" id="ARBA00022553"/>
    </source>
</evidence>
<dbReference type="Gene3D" id="3.30.200.20">
    <property type="entry name" value="Phosphorylase Kinase, domain 1"/>
    <property type="match status" value="1"/>
</dbReference>
<organism evidence="14 15">
    <name type="scientific">Acrobeloides nanus</name>
    <dbReference type="NCBI Taxonomy" id="290746"/>
    <lineage>
        <taxon>Eukaryota</taxon>
        <taxon>Metazoa</taxon>
        <taxon>Ecdysozoa</taxon>
        <taxon>Nematoda</taxon>
        <taxon>Chromadorea</taxon>
        <taxon>Rhabditida</taxon>
        <taxon>Tylenchina</taxon>
        <taxon>Cephalobomorpha</taxon>
        <taxon>Cephaloboidea</taxon>
        <taxon>Cephalobidae</taxon>
        <taxon>Acrobeloides</taxon>
    </lineage>
</organism>
<comment type="cofactor">
    <cofactor evidence="1">
        <name>Mg(2+)</name>
        <dbReference type="ChEBI" id="CHEBI:18420"/>
    </cofactor>
</comment>
<evidence type="ECO:0000259" key="13">
    <source>
        <dbReference type="PROSITE" id="PS50011"/>
    </source>
</evidence>
<dbReference type="InterPro" id="IPR011009">
    <property type="entry name" value="Kinase-like_dom_sf"/>
</dbReference>
<keyword evidence="5" id="KW-0597">Phosphoprotein</keyword>
<evidence type="ECO:0000313" key="14">
    <source>
        <dbReference type="Proteomes" id="UP000887540"/>
    </source>
</evidence>
<dbReference type="AlphaFoldDB" id="A0A914DRJ1"/>
<dbReference type="GO" id="GO:0006970">
    <property type="term" value="P:response to osmotic stress"/>
    <property type="evidence" value="ECO:0007669"/>
    <property type="project" value="UniProtKB-ARBA"/>
</dbReference>
<dbReference type="InterPro" id="IPR017441">
    <property type="entry name" value="Protein_kinase_ATP_BS"/>
</dbReference>
<evidence type="ECO:0000256" key="1">
    <source>
        <dbReference type="ARBA" id="ARBA00001946"/>
    </source>
</evidence>
<sequence>MFGHTSLISNGRSFNLMNCNTVEYAIPSELQFVEYLGGGNYGNVIKVTGPNGEELAVKKMYDPFSSVIKARRVYRELKLLQLISHENIIRFVDMYTPDLDSRCLKNIYIVTEYAGVSLKSVLDKQKHTSCKLINFDHIKYIIYQLLRALKYLHSANVIHRDLKPSNLAITEECDLTVLDFGLARTVSANGDNLTSYVISRWYRSPEVIYWNNVTYNSKADVWSVGCILAELLTEKVLFPGSEAMEQYRLIIDLCGSPDAELMRKIEEQNSPAMRMVVERMSKDEKRDGLPCQRKNFTSVFAHIIPDDAIDLLDKILVLDPDRRISVEEALQHPYMKEYSLPSDEPTADHPFNIEEYDASQNINDWKSIIWSEIQAYNKRRSEAQQAAALLDDPMSS</sequence>
<dbReference type="SUPFAM" id="SSF56112">
    <property type="entry name" value="Protein kinase-like (PK-like)"/>
    <property type="match status" value="1"/>
</dbReference>
<dbReference type="PROSITE" id="PS00107">
    <property type="entry name" value="PROTEIN_KINASE_ATP"/>
    <property type="match status" value="1"/>
</dbReference>
<feature type="domain" description="Protein kinase" evidence="13">
    <location>
        <begin position="30"/>
        <end position="335"/>
    </location>
</feature>
<dbReference type="PROSITE" id="PS01351">
    <property type="entry name" value="MAPK"/>
    <property type="match status" value="1"/>
</dbReference>
<evidence type="ECO:0000313" key="15">
    <source>
        <dbReference type="WBParaSite" id="ACRNAN_scaffold3354.g13299.t1"/>
    </source>
</evidence>
<keyword evidence="8" id="KW-0418">Kinase</keyword>
<name>A0A914DRJ1_9BILA</name>
<dbReference type="SMART" id="SM00220">
    <property type="entry name" value="S_TKc"/>
    <property type="match status" value="1"/>
</dbReference>
<dbReference type="FunFam" id="1.10.510.10:FF:000684">
    <property type="entry name" value="Mitogen-activated protein kinase"/>
    <property type="match status" value="1"/>
</dbReference>
<comment type="similarity">
    <text evidence="2">Belongs to the protein kinase superfamily. CMGC Ser/Thr protein kinase family. MAP kinase subfamily.</text>
</comment>
<keyword evidence="9 12" id="KW-0067">ATP-binding</keyword>
<evidence type="ECO:0000256" key="2">
    <source>
        <dbReference type="ARBA" id="ARBA00008832"/>
    </source>
</evidence>
<evidence type="ECO:0000256" key="9">
    <source>
        <dbReference type="ARBA" id="ARBA00022840"/>
    </source>
</evidence>
<reference evidence="15" key="1">
    <citation type="submission" date="2022-11" db="UniProtKB">
        <authorList>
            <consortium name="WormBaseParasite"/>
        </authorList>
    </citation>
    <scope>IDENTIFICATION</scope>
</reference>
<keyword evidence="4" id="KW-0723">Serine/threonine-protein kinase</keyword>
<feature type="binding site" evidence="12">
    <location>
        <position position="69"/>
    </location>
    <ligand>
        <name>ATP</name>
        <dbReference type="ChEBI" id="CHEBI:30616"/>
    </ligand>
</feature>
<evidence type="ECO:0000256" key="10">
    <source>
        <dbReference type="ARBA" id="ARBA00047592"/>
    </source>
</evidence>
<dbReference type="PANTHER" id="PTHR24055">
    <property type="entry name" value="MITOGEN-ACTIVATED PROTEIN KINASE"/>
    <property type="match status" value="1"/>
</dbReference>
<keyword evidence="7 12" id="KW-0547">Nucleotide-binding</keyword>
<keyword evidence="6" id="KW-0808">Transferase</keyword>
<dbReference type="WBParaSite" id="ACRNAN_scaffold3354.g13299.t1">
    <property type="protein sequence ID" value="ACRNAN_scaffold3354.g13299.t1"/>
    <property type="gene ID" value="ACRNAN_scaffold3354.g13299"/>
</dbReference>
<dbReference type="EC" id="2.7.11.24" evidence="3"/>
<dbReference type="PROSITE" id="PS50011">
    <property type="entry name" value="PROTEIN_KINASE_DOM"/>
    <property type="match status" value="1"/>
</dbReference>
<dbReference type="Pfam" id="PF00069">
    <property type="entry name" value="Pkinase"/>
    <property type="match status" value="1"/>
</dbReference>
<evidence type="ECO:0000256" key="6">
    <source>
        <dbReference type="ARBA" id="ARBA00022679"/>
    </source>
</evidence>
<proteinExistence type="inferred from homology"/>
<evidence type="ECO:0000256" key="4">
    <source>
        <dbReference type="ARBA" id="ARBA00022527"/>
    </source>
</evidence>
<dbReference type="InterPro" id="IPR003527">
    <property type="entry name" value="MAP_kinase_CS"/>
</dbReference>
<evidence type="ECO:0000256" key="12">
    <source>
        <dbReference type="PROSITE-ProRule" id="PRU10141"/>
    </source>
</evidence>
<dbReference type="Proteomes" id="UP000887540">
    <property type="component" value="Unplaced"/>
</dbReference>
<dbReference type="InterPro" id="IPR000719">
    <property type="entry name" value="Prot_kinase_dom"/>
</dbReference>
<dbReference type="InterPro" id="IPR050117">
    <property type="entry name" value="MAPK"/>
</dbReference>
<evidence type="ECO:0000256" key="8">
    <source>
        <dbReference type="ARBA" id="ARBA00022777"/>
    </source>
</evidence>
<comment type="catalytic activity">
    <reaction evidence="10">
        <text>L-threonyl-[protein] + ATP = O-phospho-L-threonyl-[protein] + ADP + H(+)</text>
        <dbReference type="Rhea" id="RHEA:46608"/>
        <dbReference type="Rhea" id="RHEA-COMP:11060"/>
        <dbReference type="Rhea" id="RHEA-COMP:11605"/>
        <dbReference type="ChEBI" id="CHEBI:15378"/>
        <dbReference type="ChEBI" id="CHEBI:30013"/>
        <dbReference type="ChEBI" id="CHEBI:30616"/>
        <dbReference type="ChEBI" id="CHEBI:61977"/>
        <dbReference type="ChEBI" id="CHEBI:456216"/>
        <dbReference type="EC" id="2.7.11.24"/>
    </reaction>
</comment>
<evidence type="ECO:0000256" key="3">
    <source>
        <dbReference type="ARBA" id="ARBA00012411"/>
    </source>
</evidence>
<evidence type="ECO:0000256" key="11">
    <source>
        <dbReference type="ARBA" id="ARBA00048312"/>
    </source>
</evidence>
<dbReference type="Gene3D" id="1.10.510.10">
    <property type="entry name" value="Transferase(Phosphotransferase) domain 1"/>
    <property type="match status" value="1"/>
</dbReference>
<protein>
    <recommendedName>
        <fullName evidence="3">mitogen-activated protein kinase</fullName>
        <ecNumber evidence="3">2.7.11.24</ecNumber>
    </recommendedName>
</protein>
<evidence type="ECO:0000256" key="7">
    <source>
        <dbReference type="ARBA" id="ARBA00022741"/>
    </source>
</evidence>
<dbReference type="GO" id="GO:0004707">
    <property type="term" value="F:MAP kinase activity"/>
    <property type="evidence" value="ECO:0007669"/>
    <property type="project" value="UniProtKB-EC"/>
</dbReference>
<comment type="catalytic activity">
    <reaction evidence="11">
        <text>L-seryl-[protein] + ATP = O-phospho-L-seryl-[protein] + ADP + H(+)</text>
        <dbReference type="Rhea" id="RHEA:17989"/>
        <dbReference type="Rhea" id="RHEA-COMP:9863"/>
        <dbReference type="Rhea" id="RHEA-COMP:11604"/>
        <dbReference type="ChEBI" id="CHEBI:15378"/>
        <dbReference type="ChEBI" id="CHEBI:29999"/>
        <dbReference type="ChEBI" id="CHEBI:30616"/>
        <dbReference type="ChEBI" id="CHEBI:83421"/>
        <dbReference type="ChEBI" id="CHEBI:456216"/>
        <dbReference type="EC" id="2.7.11.24"/>
    </reaction>
</comment>
<dbReference type="GO" id="GO:0005524">
    <property type="term" value="F:ATP binding"/>
    <property type="evidence" value="ECO:0007669"/>
    <property type="project" value="UniProtKB-UniRule"/>
</dbReference>